<evidence type="ECO:0000256" key="3">
    <source>
        <dbReference type="SAM" id="Phobius"/>
    </source>
</evidence>
<organism evidence="4 5">
    <name type="scientific">Microbulbifer epialgicus</name>
    <dbReference type="NCBI Taxonomy" id="393907"/>
    <lineage>
        <taxon>Bacteria</taxon>
        <taxon>Pseudomonadati</taxon>
        <taxon>Pseudomonadota</taxon>
        <taxon>Gammaproteobacteria</taxon>
        <taxon>Cellvibrionales</taxon>
        <taxon>Microbulbiferaceae</taxon>
        <taxon>Microbulbifer</taxon>
    </lineage>
</organism>
<reference evidence="4 5" key="1">
    <citation type="submission" date="2024-08" db="EMBL/GenBank/DDBJ databases">
        <authorList>
            <person name="Ishaq N."/>
        </authorList>
    </citation>
    <scope>NUCLEOTIDE SEQUENCE [LARGE SCALE GENOMIC DNA]</scope>
    <source>
        <strain evidence="4 5">DSM 18651</strain>
    </source>
</reference>
<accession>A0ABV4NXQ4</accession>
<evidence type="ECO:0000313" key="4">
    <source>
        <dbReference type="EMBL" id="MFA0810830.1"/>
    </source>
</evidence>
<keyword evidence="3" id="KW-1133">Transmembrane helix</keyword>
<feature type="transmembrane region" description="Helical" evidence="3">
    <location>
        <begin position="6"/>
        <end position="28"/>
    </location>
</feature>
<comment type="caution">
    <text evidence="4">The sequence shown here is derived from an EMBL/GenBank/DDBJ whole genome shotgun (WGS) entry which is preliminary data.</text>
</comment>
<evidence type="ECO:0000313" key="5">
    <source>
        <dbReference type="Proteomes" id="UP001569428"/>
    </source>
</evidence>
<evidence type="ECO:0000256" key="1">
    <source>
        <dbReference type="SAM" id="Coils"/>
    </source>
</evidence>
<dbReference type="Proteomes" id="UP001569428">
    <property type="component" value="Unassembled WGS sequence"/>
</dbReference>
<feature type="coiled-coil region" evidence="1">
    <location>
        <begin position="109"/>
        <end position="169"/>
    </location>
</feature>
<feature type="compositionally biased region" description="Basic and acidic residues" evidence="2">
    <location>
        <begin position="224"/>
        <end position="239"/>
    </location>
</feature>
<feature type="transmembrane region" description="Helical" evidence="3">
    <location>
        <begin position="67"/>
        <end position="91"/>
    </location>
</feature>
<dbReference type="RefSeq" id="WP_371838402.1">
    <property type="nucleotide sequence ID" value="NZ_JBGMEK010000012.1"/>
</dbReference>
<sequence>MNFWKYTTGIASLIFCGTSVVFTVGLWISIPAVGAGQLVAGLTAAALELCKFSFAPLGLWLRNQDRFIGNVLLFLWPFLVLVSIAATVGFLESHTTEQQQSDAVNSVEYQTLKQQLNSYNQRINNINGIIADYAATDYRKVAVKTDERLDELEAKRDKTLARLKDVQRGSTDSAQAAFSGMAVLAHVDTQLLQHSAFLALAVITDLVGLVALLAFNSALTVTSGKDDALNDPERIERSVKGNPSEKTQQREVPIQKTDSPLTPEQQQLAKRITSGEFGARPVLRKLNNMFEGGNNFVRPVFEWLLNSGDMKRDGKGFLLITQG</sequence>
<proteinExistence type="predicted"/>
<evidence type="ECO:0000256" key="2">
    <source>
        <dbReference type="SAM" id="MobiDB-lite"/>
    </source>
</evidence>
<name>A0ABV4NXQ4_9GAMM</name>
<keyword evidence="1" id="KW-0175">Coiled coil</keyword>
<feature type="transmembrane region" description="Helical" evidence="3">
    <location>
        <begin position="40"/>
        <end position="61"/>
    </location>
</feature>
<keyword evidence="5" id="KW-1185">Reference proteome</keyword>
<keyword evidence="3" id="KW-0812">Transmembrane</keyword>
<gene>
    <name evidence="4" type="ORF">ACCI49_07830</name>
</gene>
<dbReference type="EMBL" id="JBGMEK010000012">
    <property type="protein sequence ID" value="MFA0810830.1"/>
    <property type="molecule type" value="Genomic_DNA"/>
</dbReference>
<feature type="transmembrane region" description="Helical" evidence="3">
    <location>
        <begin position="196"/>
        <end position="215"/>
    </location>
</feature>
<feature type="region of interest" description="Disordered" evidence="2">
    <location>
        <begin position="223"/>
        <end position="263"/>
    </location>
</feature>
<keyword evidence="3" id="KW-0472">Membrane</keyword>
<protein>
    <submittedName>
        <fullName evidence="4">Uncharacterized protein</fullName>
    </submittedName>
</protein>